<comment type="caution">
    <text evidence="4">The sequence shown here is derived from an EMBL/GenBank/DDBJ whole genome shotgun (WGS) entry which is preliminary data.</text>
</comment>
<evidence type="ECO:0000256" key="2">
    <source>
        <dbReference type="SAM" id="SignalP"/>
    </source>
</evidence>
<reference evidence="4 5" key="1">
    <citation type="submission" date="2021-01" db="EMBL/GenBank/DDBJ databases">
        <title>Genome sequencing of Joostella atrarenae M1-2 (= KCTC 23194).</title>
        <authorList>
            <person name="Zakaria M.R."/>
            <person name="Lam M.Q."/>
            <person name="Chong C.S."/>
        </authorList>
    </citation>
    <scope>NUCLEOTIDE SEQUENCE [LARGE SCALE GENOMIC DNA]</scope>
    <source>
        <strain evidence="4 5">M1-2</strain>
    </source>
</reference>
<feature type="chain" id="PRO_5046780178" evidence="2">
    <location>
        <begin position="19"/>
        <end position="131"/>
    </location>
</feature>
<dbReference type="Proteomes" id="UP000829517">
    <property type="component" value="Unassembled WGS sequence"/>
</dbReference>
<dbReference type="RefSeq" id="WP_236957554.1">
    <property type="nucleotide sequence ID" value="NZ_JAETXX010000001.1"/>
</dbReference>
<organism evidence="4 5">
    <name type="scientific">Joostella atrarenae</name>
    <dbReference type="NCBI Taxonomy" id="679257"/>
    <lineage>
        <taxon>Bacteria</taxon>
        <taxon>Pseudomonadati</taxon>
        <taxon>Bacteroidota</taxon>
        <taxon>Flavobacteriia</taxon>
        <taxon>Flavobacteriales</taxon>
        <taxon>Flavobacteriaceae</taxon>
        <taxon>Joostella</taxon>
    </lineage>
</organism>
<feature type="coiled-coil region" evidence="1">
    <location>
        <begin position="95"/>
        <end position="122"/>
    </location>
</feature>
<feature type="domain" description="DUF4296" evidence="3">
    <location>
        <begin position="25"/>
        <end position="107"/>
    </location>
</feature>
<keyword evidence="1" id="KW-0175">Coiled coil</keyword>
<keyword evidence="2" id="KW-0732">Signal</keyword>
<protein>
    <submittedName>
        <fullName evidence="4">DUF4296 domain-containing protein</fullName>
    </submittedName>
</protein>
<dbReference type="PROSITE" id="PS51257">
    <property type="entry name" value="PROKAR_LIPOPROTEIN"/>
    <property type="match status" value="1"/>
</dbReference>
<feature type="signal peptide" evidence="2">
    <location>
        <begin position="1"/>
        <end position="18"/>
    </location>
</feature>
<dbReference type="InterPro" id="IPR025381">
    <property type="entry name" value="DUF4296"/>
</dbReference>
<evidence type="ECO:0000259" key="3">
    <source>
        <dbReference type="Pfam" id="PF14129"/>
    </source>
</evidence>
<gene>
    <name evidence="4" type="ORF">JM658_02005</name>
</gene>
<name>A0ABS9IZI5_9FLAO</name>
<evidence type="ECO:0000313" key="5">
    <source>
        <dbReference type="Proteomes" id="UP000829517"/>
    </source>
</evidence>
<sequence>MKKSVFILCAFLWFSSCAESIVDKPDNLISEDEMVDIYYDISILNAAKSTATNKLEENDIDPEEYLFKKYDIDSAQLSQSSIYYTSYPSKQLEMFKEVQERLEKFKDTLDSKLKKKQTIKEKPEEKAKAVK</sequence>
<dbReference type="Pfam" id="PF14129">
    <property type="entry name" value="DUF4296"/>
    <property type="match status" value="1"/>
</dbReference>
<proteinExistence type="predicted"/>
<dbReference type="EMBL" id="JAETXX010000001">
    <property type="protein sequence ID" value="MCF8713586.1"/>
    <property type="molecule type" value="Genomic_DNA"/>
</dbReference>
<evidence type="ECO:0000256" key="1">
    <source>
        <dbReference type="SAM" id="Coils"/>
    </source>
</evidence>
<keyword evidence="5" id="KW-1185">Reference proteome</keyword>
<evidence type="ECO:0000313" key="4">
    <source>
        <dbReference type="EMBL" id="MCF8713586.1"/>
    </source>
</evidence>
<accession>A0ABS9IZI5</accession>